<sequence length="213" mass="22906">MSRFKAVIFDLDGVITDTAHYHYLAWKQLAESQGVHFDHAFNENLKGIDRMGSLDLILASAPRSYTPEEKLALADTKNLHYQELISTMSSNDLLPGAVEALDAVRRAGLRIGLASVSKNAFTVLGRLGITDKFDYVVDAATIARSKPDPEIFLRAAQELGVAPADCLGVEDAVAGVAAIKAAGMFALGIGHPFVLTEADVVITSLQQFNLSAY</sequence>
<keyword evidence="15" id="KW-1185">Reference proteome</keyword>
<dbReference type="SFLD" id="SFLDG01135">
    <property type="entry name" value="C1.5.6:_HAD__Beta-PGM__Phospha"/>
    <property type="match status" value="1"/>
</dbReference>
<dbReference type="Pfam" id="PF00702">
    <property type="entry name" value="Hydrolase"/>
    <property type="match status" value="1"/>
</dbReference>
<evidence type="ECO:0000256" key="9">
    <source>
        <dbReference type="ARBA" id="ARBA00044991"/>
    </source>
</evidence>
<dbReference type="SFLD" id="SFLDS00003">
    <property type="entry name" value="Haloacid_Dehalogenase"/>
    <property type="match status" value="1"/>
</dbReference>
<dbReference type="NCBIfam" id="TIGR02009">
    <property type="entry name" value="PGMB-YQAB-SF"/>
    <property type="match status" value="1"/>
</dbReference>
<dbReference type="EMBL" id="FRCX01000012">
    <property type="protein sequence ID" value="SHN67884.1"/>
    <property type="molecule type" value="Genomic_DNA"/>
</dbReference>
<feature type="site" description="Important for catalytic activity and assists the phosphoryl transfer reaction to Asp8 by balancing charge and orienting the reacting groups" evidence="13">
    <location>
        <position position="115"/>
    </location>
</feature>
<dbReference type="Gene3D" id="3.40.50.1000">
    <property type="entry name" value="HAD superfamily/HAD-like"/>
    <property type="match status" value="1"/>
</dbReference>
<feature type="binding site" evidence="12">
    <location>
        <position position="10"/>
    </location>
    <ligand>
        <name>Mg(2+)</name>
        <dbReference type="ChEBI" id="CHEBI:18420"/>
    </ligand>
</feature>
<feature type="binding site" evidence="11">
    <location>
        <begin position="10"/>
        <end position="12"/>
    </location>
    <ligand>
        <name>substrate</name>
    </ligand>
</feature>
<dbReference type="GO" id="GO:0000287">
    <property type="term" value="F:magnesium ion binding"/>
    <property type="evidence" value="ECO:0007669"/>
    <property type="project" value="InterPro"/>
</dbReference>
<feature type="binding site" evidence="12">
    <location>
        <position position="170"/>
    </location>
    <ligand>
        <name>Mg(2+)</name>
        <dbReference type="ChEBI" id="CHEBI:18420"/>
    </ligand>
</feature>
<dbReference type="InterPro" id="IPR010976">
    <property type="entry name" value="B-phosphoglucomutase_hydrolase"/>
</dbReference>
<dbReference type="OrthoDB" id="5293434at2"/>
<evidence type="ECO:0000256" key="3">
    <source>
        <dbReference type="ARBA" id="ARBA00022723"/>
    </source>
</evidence>
<keyword evidence="6" id="KW-0119">Carbohydrate metabolism</keyword>
<dbReference type="InterPro" id="IPR036412">
    <property type="entry name" value="HAD-like_sf"/>
</dbReference>
<evidence type="ECO:0000256" key="8">
    <source>
        <dbReference type="ARBA" id="ARBA00044968"/>
    </source>
</evidence>
<feature type="site" description="Important for catalytic activity and assists the phosphoryl transfer reaction to Asp8 by balancing charge and orienting the reacting groups" evidence="13">
    <location>
        <position position="146"/>
    </location>
</feature>
<proteinExistence type="inferred from homology"/>
<evidence type="ECO:0000256" key="10">
    <source>
        <dbReference type="PIRSR" id="PIRSR610972-1"/>
    </source>
</evidence>
<evidence type="ECO:0000313" key="15">
    <source>
        <dbReference type="Proteomes" id="UP000184339"/>
    </source>
</evidence>
<evidence type="ECO:0000256" key="11">
    <source>
        <dbReference type="PIRSR" id="PIRSR610972-2"/>
    </source>
</evidence>
<accession>A0A1M7TAX0</accession>
<keyword evidence="4 12" id="KW-0460">Magnesium</keyword>
<dbReference type="STRING" id="551987.SAMN05192549_11264"/>
<dbReference type="InterPro" id="IPR010972">
    <property type="entry name" value="Beta-PGM"/>
</dbReference>
<name>A0A1M7TAX0_9BURK</name>
<comment type="cofactor">
    <cofactor evidence="12">
        <name>Mg(2+)</name>
        <dbReference type="ChEBI" id="CHEBI:18420"/>
    </cofactor>
    <text evidence="12">Binds 2 magnesium ions per subunit.</text>
</comment>
<feature type="active site" description="Proton donor/acceptor" evidence="10">
    <location>
        <position position="10"/>
    </location>
</feature>
<keyword evidence="3 12" id="KW-0479">Metal-binding</keyword>
<evidence type="ECO:0000256" key="2">
    <source>
        <dbReference type="ARBA" id="ARBA00022553"/>
    </source>
</evidence>
<feature type="binding site" evidence="11">
    <location>
        <position position="77"/>
    </location>
    <ligand>
        <name>substrate</name>
    </ligand>
</feature>
<evidence type="ECO:0000256" key="4">
    <source>
        <dbReference type="ARBA" id="ARBA00022842"/>
    </source>
</evidence>
<dbReference type="GO" id="GO:0008801">
    <property type="term" value="F:beta-phosphoglucomutase activity"/>
    <property type="evidence" value="ECO:0007669"/>
    <property type="project" value="UniProtKB-EC"/>
</dbReference>
<dbReference type="SUPFAM" id="SSF56784">
    <property type="entry name" value="HAD-like"/>
    <property type="match status" value="1"/>
</dbReference>
<evidence type="ECO:0000256" key="6">
    <source>
        <dbReference type="ARBA" id="ARBA00023277"/>
    </source>
</evidence>
<dbReference type="InterPro" id="IPR006439">
    <property type="entry name" value="HAD-SF_hydro_IA"/>
</dbReference>
<dbReference type="AlphaFoldDB" id="A0A1M7TAX0"/>
<gene>
    <name evidence="14" type="ORF">SAMN05192549_11264</name>
</gene>
<dbReference type="InterPro" id="IPR023214">
    <property type="entry name" value="HAD_sf"/>
</dbReference>
<keyword evidence="5" id="KW-0413">Isomerase</keyword>
<dbReference type="SFLD" id="SFLDG01129">
    <property type="entry name" value="C1.5:_HAD__Beta-PGM__Phosphata"/>
    <property type="match status" value="1"/>
</dbReference>
<protein>
    <recommendedName>
        <fullName evidence="9">Beta-phosphoglucomutase</fullName>
        <ecNumber evidence="8">5.4.2.6</ecNumber>
    </recommendedName>
</protein>
<dbReference type="Proteomes" id="UP000184339">
    <property type="component" value="Unassembled WGS sequence"/>
</dbReference>
<feature type="binding site" evidence="11">
    <location>
        <position position="146"/>
    </location>
    <ligand>
        <name>substrate</name>
    </ligand>
</feature>
<dbReference type="EC" id="5.4.2.6" evidence="8"/>
<feature type="active site" description="Proton donor/acceptor" evidence="10">
    <location>
        <position position="12"/>
    </location>
</feature>
<feature type="binding site" evidence="11">
    <location>
        <begin position="115"/>
        <end position="119"/>
    </location>
    <ligand>
        <name>substrate</name>
    </ligand>
</feature>
<dbReference type="SFLD" id="SFLDF00046">
    <property type="entry name" value="beta-phosphoglucomutase"/>
    <property type="match status" value="1"/>
</dbReference>
<reference evidence="15" key="1">
    <citation type="submission" date="2016-11" db="EMBL/GenBank/DDBJ databases">
        <authorList>
            <person name="Varghese N."/>
            <person name="Submissions S."/>
        </authorList>
    </citation>
    <scope>NUCLEOTIDE SEQUENCE [LARGE SCALE GENOMIC DNA]</scope>
    <source>
        <strain evidence="15">Sac-22</strain>
    </source>
</reference>
<organism evidence="14 15">
    <name type="scientific">Duganella sacchari</name>
    <dbReference type="NCBI Taxonomy" id="551987"/>
    <lineage>
        <taxon>Bacteria</taxon>
        <taxon>Pseudomonadati</taxon>
        <taxon>Pseudomonadota</taxon>
        <taxon>Betaproteobacteria</taxon>
        <taxon>Burkholderiales</taxon>
        <taxon>Oxalobacteraceae</taxon>
        <taxon>Telluria group</taxon>
        <taxon>Duganella</taxon>
    </lineage>
</organism>
<feature type="binding site" evidence="12">
    <location>
        <position position="171"/>
    </location>
    <ligand>
        <name>Mg(2+)</name>
        <dbReference type="ChEBI" id="CHEBI:18420"/>
    </ligand>
</feature>
<dbReference type="InterPro" id="IPR023198">
    <property type="entry name" value="PGP-like_dom2"/>
</dbReference>
<dbReference type="Gene3D" id="1.10.150.240">
    <property type="entry name" value="Putative phosphatase, domain 2"/>
    <property type="match status" value="1"/>
</dbReference>
<feature type="binding site" evidence="11">
    <location>
        <begin position="45"/>
        <end position="50"/>
    </location>
    <ligand>
        <name>substrate</name>
    </ligand>
</feature>
<evidence type="ECO:0000256" key="13">
    <source>
        <dbReference type="PIRSR" id="PIRSR610972-4"/>
    </source>
</evidence>
<feature type="binding site" evidence="11">
    <location>
        <position position="26"/>
    </location>
    <ligand>
        <name>substrate</name>
    </ligand>
</feature>
<dbReference type="NCBIfam" id="TIGR01509">
    <property type="entry name" value="HAD-SF-IA-v3"/>
    <property type="match status" value="1"/>
</dbReference>
<dbReference type="CDD" id="cd02598">
    <property type="entry name" value="HAD_BPGM"/>
    <property type="match status" value="1"/>
</dbReference>
<evidence type="ECO:0000256" key="5">
    <source>
        <dbReference type="ARBA" id="ARBA00023235"/>
    </source>
</evidence>
<evidence type="ECO:0000256" key="1">
    <source>
        <dbReference type="ARBA" id="ARBA00006171"/>
    </source>
</evidence>
<dbReference type="PRINTS" id="PR00413">
    <property type="entry name" value="HADHALOGNASE"/>
</dbReference>
<keyword evidence="2" id="KW-0597">Phosphoprotein</keyword>
<dbReference type="PANTHER" id="PTHR46193:SF18">
    <property type="entry name" value="HEXITOL PHOSPHATASE B"/>
    <property type="match status" value="1"/>
</dbReference>
<feature type="binding site" evidence="11">
    <location>
        <position position="53"/>
    </location>
    <ligand>
        <name>substrate</name>
    </ligand>
</feature>
<evidence type="ECO:0000256" key="12">
    <source>
        <dbReference type="PIRSR" id="PIRSR610972-3"/>
    </source>
</evidence>
<dbReference type="InterPro" id="IPR051600">
    <property type="entry name" value="Beta-PGM-like"/>
</dbReference>
<evidence type="ECO:0000256" key="7">
    <source>
        <dbReference type="ARBA" id="ARBA00044926"/>
    </source>
</evidence>
<evidence type="ECO:0000313" key="14">
    <source>
        <dbReference type="EMBL" id="SHN67884.1"/>
    </source>
</evidence>
<dbReference type="GO" id="GO:0005975">
    <property type="term" value="P:carbohydrate metabolic process"/>
    <property type="evidence" value="ECO:0007669"/>
    <property type="project" value="InterPro"/>
</dbReference>
<dbReference type="PANTHER" id="PTHR46193">
    <property type="entry name" value="6-PHOSPHOGLUCONATE PHOSPHATASE"/>
    <property type="match status" value="1"/>
</dbReference>
<dbReference type="NCBIfam" id="TIGR01990">
    <property type="entry name" value="bPGM"/>
    <property type="match status" value="1"/>
</dbReference>
<comment type="catalytic activity">
    <reaction evidence="7">
        <text>beta-D-glucose 1-phosphate = beta-D-glucose 6-phosphate</text>
        <dbReference type="Rhea" id="RHEA:20113"/>
        <dbReference type="ChEBI" id="CHEBI:57684"/>
        <dbReference type="ChEBI" id="CHEBI:58247"/>
        <dbReference type="EC" id="5.4.2.6"/>
    </reaction>
</comment>
<dbReference type="RefSeq" id="WP_072788034.1">
    <property type="nucleotide sequence ID" value="NZ_FRCX01000012.1"/>
</dbReference>
<comment type="similarity">
    <text evidence="1">Belongs to the HAD-like hydrolase superfamily. CbbY/CbbZ/Gph/YieH family.</text>
</comment>
<feature type="binding site" evidence="12">
    <location>
        <position position="12"/>
    </location>
    <ligand>
        <name>Mg(2+)</name>
        <dbReference type="ChEBI" id="CHEBI:18420"/>
    </ligand>
</feature>